<reference evidence="3" key="1">
    <citation type="submission" date="2025-05" db="UniProtKB">
        <authorList>
            <consortium name="RefSeq"/>
        </authorList>
    </citation>
    <scope>NUCLEOTIDE SEQUENCE [LARGE SCALE GENOMIC DNA]</scope>
</reference>
<feature type="signal peptide" evidence="2">
    <location>
        <begin position="1"/>
        <end position="22"/>
    </location>
</feature>
<keyword evidence="1" id="KW-1133">Transmembrane helix</keyword>
<reference evidence="4" key="2">
    <citation type="submission" date="2025-08" db="UniProtKB">
        <authorList>
            <consortium name="RefSeq"/>
        </authorList>
    </citation>
    <scope>IDENTIFICATION</scope>
</reference>
<accession>A0ABM4B3S8</accession>
<feature type="transmembrane region" description="Helical" evidence="1">
    <location>
        <begin position="332"/>
        <end position="354"/>
    </location>
</feature>
<keyword evidence="1" id="KW-0472">Membrane</keyword>
<organism evidence="3 4">
    <name type="scientific">Hydra vulgaris</name>
    <name type="common">Hydra</name>
    <name type="synonym">Hydra attenuata</name>
    <dbReference type="NCBI Taxonomy" id="6087"/>
    <lineage>
        <taxon>Eukaryota</taxon>
        <taxon>Metazoa</taxon>
        <taxon>Cnidaria</taxon>
        <taxon>Hydrozoa</taxon>
        <taxon>Hydroidolina</taxon>
        <taxon>Anthoathecata</taxon>
        <taxon>Aplanulata</taxon>
        <taxon>Hydridae</taxon>
        <taxon>Hydra</taxon>
    </lineage>
</organism>
<dbReference type="GeneID" id="105849631"/>
<sequence>MNLDHCFKLLIALLFIPYLAIAMIENTNETAIVTKASLLEKCDSLDCLSRPSRLNCKKKKCNQKCTDLTNPCYLVCNKMDIKCNQNCEENNCKQLCETKECKMSCYHTNKCIQIAGAVNKYGSHHLKCTTSSLEGCVQECSGKCNMLCSSEGTCKQTLTSVPYCGGIEYSIAACSSDTSCLQHCNGQLCVFTCDSPVCQISTTGLAVVIFFMSSRVKKVTLHCNYEIVSWNNWNNTQNYRLCHCMDESSVALTHESPPECEESPSYQVPSHIQQFEKNRSDLISEVSQNSTQDPLESYSLLLSLEQELDETISTLNNVSALSNASKQIKCSFWSMFYLKYVLFINLIKFLNFLLN</sequence>
<keyword evidence="2" id="KW-0732">Signal</keyword>
<evidence type="ECO:0000313" key="3">
    <source>
        <dbReference type="Proteomes" id="UP001652625"/>
    </source>
</evidence>
<name>A0ABM4B3S8_HYDVU</name>
<evidence type="ECO:0000256" key="1">
    <source>
        <dbReference type="SAM" id="Phobius"/>
    </source>
</evidence>
<keyword evidence="3" id="KW-1185">Reference proteome</keyword>
<protein>
    <submittedName>
        <fullName evidence="4">Uncharacterized protein LOC105849631 isoform X2</fullName>
    </submittedName>
</protein>
<keyword evidence="1" id="KW-0812">Transmembrane</keyword>
<proteinExistence type="predicted"/>
<dbReference type="RefSeq" id="XP_065643490.1">
    <property type="nucleotide sequence ID" value="XM_065787418.1"/>
</dbReference>
<gene>
    <name evidence="4" type="primary">LOC105849631</name>
</gene>
<feature type="chain" id="PRO_5046845863" evidence="2">
    <location>
        <begin position="23"/>
        <end position="355"/>
    </location>
</feature>
<evidence type="ECO:0000313" key="4">
    <source>
        <dbReference type="RefSeq" id="XP_065643490.1"/>
    </source>
</evidence>
<dbReference type="Proteomes" id="UP001652625">
    <property type="component" value="Chromosome 01"/>
</dbReference>
<evidence type="ECO:0000256" key="2">
    <source>
        <dbReference type="SAM" id="SignalP"/>
    </source>
</evidence>